<keyword evidence="3" id="KW-1185">Reference proteome</keyword>
<sequence>MLKERKEGIEMCMVIILIPLILSILGNIYQYIIINKIKEDLKTNYRVANKIITKEINR</sequence>
<dbReference type="Proteomes" id="UP000016637">
    <property type="component" value="Unassembled WGS sequence"/>
</dbReference>
<keyword evidence="1" id="KW-0812">Transmembrane</keyword>
<dbReference type="HOGENOM" id="CLU_2972971_0_0_9"/>
<evidence type="ECO:0000313" key="2">
    <source>
        <dbReference type="EMBL" id="ERK57704.1"/>
    </source>
</evidence>
<name>U2QNB6_9BACL</name>
<dbReference type="AlphaFoldDB" id="U2QNB6"/>
<gene>
    <name evidence="2" type="ORF">HMPREF1983_01029</name>
</gene>
<evidence type="ECO:0000313" key="3">
    <source>
        <dbReference type="Proteomes" id="UP000016637"/>
    </source>
</evidence>
<keyword evidence="1" id="KW-1133">Transmembrane helix</keyword>
<proteinExistence type="predicted"/>
<feature type="transmembrane region" description="Helical" evidence="1">
    <location>
        <begin position="12"/>
        <end position="32"/>
    </location>
</feature>
<protein>
    <submittedName>
        <fullName evidence="2">Uncharacterized protein</fullName>
    </submittedName>
</protein>
<organism evidence="2 3">
    <name type="scientific">Gemella bergeri ATCC 700627</name>
    <dbReference type="NCBI Taxonomy" id="1321820"/>
    <lineage>
        <taxon>Bacteria</taxon>
        <taxon>Bacillati</taxon>
        <taxon>Bacillota</taxon>
        <taxon>Bacilli</taxon>
        <taxon>Bacillales</taxon>
        <taxon>Gemellaceae</taxon>
        <taxon>Gemella</taxon>
    </lineage>
</organism>
<dbReference type="PATRIC" id="fig|1321820.3.peg.1002"/>
<reference evidence="2 3" key="1">
    <citation type="submission" date="2013-08" db="EMBL/GenBank/DDBJ databases">
        <authorList>
            <person name="Weinstock G."/>
            <person name="Sodergren E."/>
            <person name="Wylie T."/>
            <person name="Fulton L."/>
            <person name="Fulton R."/>
            <person name="Fronick C."/>
            <person name="O'Laughlin M."/>
            <person name="Godfrey J."/>
            <person name="Miner T."/>
            <person name="Herter B."/>
            <person name="Appelbaum E."/>
            <person name="Cordes M."/>
            <person name="Lek S."/>
            <person name="Wollam A."/>
            <person name="Pepin K.H."/>
            <person name="Palsikar V.B."/>
            <person name="Mitreva M."/>
            <person name="Wilson R.K."/>
        </authorList>
    </citation>
    <scope>NUCLEOTIDE SEQUENCE [LARGE SCALE GENOMIC DNA]</scope>
    <source>
        <strain evidence="2 3">ATCC 700627</strain>
    </source>
</reference>
<evidence type="ECO:0000256" key="1">
    <source>
        <dbReference type="SAM" id="Phobius"/>
    </source>
</evidence>
<comment type="caution">
    <text evidence="2">The sequence shown here is derived from an EMBL/GenBank/DDBJ whole genome shotgun (WGS) entry which is preliminary data.</text>
</comment>
<accession>U2QNB6</accession>
<keyword evidence="1" id="KW-0472">Membrane</keyword>
<dbReference type="EMBL" id="AWVP01000062">
    <property type="protein sequence ID" value="ERK57704.1"/>
    <property type="molecule type" value="Genomic_DNA"/>
</dbReference>